<accession>A0A0U1PBI4</accession>
<reference evidence="1" key="1">
    <citation type="submission" date="2015-03" db="EMBL/GenBank/DDBJ databases">
        <title>Draft genome sequence of Mizugakiibacter sediminis skMP5.</title>
        <authorList>
            <person name="Watanabe T."/>
            <person name="Kojima H."/>
            <person name="Fukui M."/>
        </authorList>
    </citation>
    <scope>NUCLEOTIDE SEQUENCE</scope>
    <source>
        <strain evidence="1">SkMP5</strain>
    </source>
</reference>
<dbReference type="EMBL" id="DF952382">
    <property type="protein sequence ID" value="GAN45689.1"/>
    <property type="molecule type" value="Genomic_DNA"/>
</dbReference>
<protein>
    <submittedName>
        <fullName evidence="1">Uncharacterized protein</fullName>
    </submittedName>
</protein>
<sequence length="120" mass="13089">MQRADQAVHRPVAEPVPDLLRLAARLHHAFLAQFGEVLRQRGLRELGQALVDLADGQLLADQQAQHAQALRVGQRLQQARGLAGAFLHHVEIGEGAWVHGRSRSGAAHRAATVDIIHSTK</sequence>
<dbReference type="HOGENOM" id="CLU_2047027_0_0_6"/>
<proteinExistence type="predicted"/>
<evidence type="ECO:0000313" key="1">
    <source>
        <dbReference type="EMBL" id="GAN45689.1"/>
    </source>
</evidence>
<organism evidence="1">
    <name type="scientific">Mizugakiibacter sediminis</name>
    <dbReference type="NCBI Taxonomy" id="1475481"/>
    <lineage>
        <taxon>Bacteria</taxon>
        <taxon>Pseudomonadati</taxon>
        <taxon>Pseudomonadota</taxon>
        <taxon>Gammaproteobacteria</taxon>
        <taxon>Lysobacterales</taxon>
        <taxon>Rhodanobacteraceae</taxon>
        <taxon>Mizugakiibacter</taxon>
    </lineage>
</organism>
<gene>
    <name evidence="1" type="ORF">MBSD_2240</name>
</gene>
<dbReference type="AlphaFoldDB" id="A0A0U1PBI4"/>
<name>A0A0U1PBI4_9GAMM</name>